<name>A0ABP0J218_9DINO</name>
<evidence type="ECO:0000256" key="2">
    <source>
        <dbReference type="ARBA" id="ARBA00023145"/>
    </source>
</evidence>
<dbReference type="PROSITE" id="PS00640">
    <property type="entry name" value="THIOL_PROTEASE_ASN"/>
    <property type="match status" value="1"/>
</dbReference>
<evidence type="ECO:0000256" key="1">
    <source>
        <dbReference type="ARBA" id="ARBA00008455"/>
    </source>
</evidence>
<proteinExistence type="inferred from homology"/>
<keyword evidence="5" id="KW-0812">Transmembrane</keyword>
<dbReference type="PANTHER" id="PTHR12411">
    <property type="entry name" value="CYSTEINE PROTEASE FAMILY C1-RELATED"/>
    <property type="match status" value="1"/>
</dbReference>
<sequence>MRAGDSAGWCARIHAGGPAQRERVDASCSATACGSGHRWRFTGVTCTSGILGGDCGAKLDHGVLLIGYGSSGGQNYWIIKNSWGVQWGENGFGRLARGVGGSGECGILSDASYAVLDKGKVVPGTFDPDPGTVAALLFALLCACCVAVFIYTQFCKRRQRRDPLLSQPTPQAPSTRVMPNPWAICLSKAQQAVTPSVQRGVMTPSAPTPSGSIVAQPVAAQPPADAQARTGNSAQSRLLQNK</sequence>
<feature type="compositionally biased region" description="Polar residues" evidence="4">
    <location>
        <begin position="229"/>
        <end position="242"/>
    </location>
</feature>
<dbReference type="InterPro" id="IPR013128">
    <property type="entry name" value="Peptidase_C1A"/>
</dbReference>
<gene>
    <name evidence="7" type="ORF">CCMP2556_LOCUS9235</name>
</gene>
<dbReference type="SUPFAM" id="SSF54001">
    <property type="entry name" value="Cysteine proteinases"/>
    <property type="match status" value="1"/>
</dbReference>
<evidence type="ECO:0000259" key="6">
    <source>
        <dbReference type="SMART" id="SM00645"/>
    </source>
</evidence>
<dbReference type="Gene3D" id="3.90.70.10">
    <property type="entry name" value="Cysteine proteinases"/>
    <property type="match status" value="1"/>
</dbReference>
<dbReference type="EMBL" id="CAXAMN010004247">
    <property type="protein sequence ID" value="CAK9008412.1"/>
    <property type="molecule type" value="Genomic_DNA"/>
</dbReference>
<dbReference type="InterPro" id="IPR038765">
    <property type="entry name" value="Papain-like_cys_pep_sf"/>
</dbReference>
<feature type="transmembrane region" description="Helical" evidence="5">
    <location>
        <begin position="133"/>
        <end position="151"/>
    </location>
</feature>
<evidence type="ECO:0000256" key="4">
    <source>
        <dbReference type="SAM" id="MobiDB-lite"/>
    </source>
</evidence>
<comment type="similarity">
    <text evidence="1">Belongs to the peptidase C1 family.</text>
</comment>
<keyword evidence="2" id="KW-0865">Zymogen</keyword>
<keyword evidence="5" id="KW-0472">Membrane</keyword>
<reference evidence="7 8" key="1">
    <citation type="submission" date="2024-02" db="EMBL/GenBank/DDBJ databases">
        <authorList>
            <person name="Chen Y."/>
            <person name="Shah S."/>
            <person name="Dougan E. K."/>
            <person name="Thang M."/>
            <person name="Chan C."/>
        </authorList>
    </citation>
    <scope>NUCLEOTIDE SEQUENCE [LARGE SCALE GENOMIC DNA]</scope>
</reference>
<dbReference type="Proteomes" id="UP001642484">
    <property type="component" value="Unassembled WGS sequence"/>
</dbReference>
<protein>
    <recommendedName>
        <fullName evidence="6">Peptidase C1A papain C-terminal domain-containing protein</fullName>
    </recommendedName>
</protein>
<dbReference type="PROSITE" id="PS00639">
    <property type="entry name" value="THIOL_PROTEASE_HIS"/>
    <property type="match status" value="1"/>
</dbReference>
<dbReference type="SMART" id="SM00645">
    <property type="entry name" value="Pept_C1"/>
    <property type="match status" value="1"/>
</dbReference>
<keyword evidence="5" id="KW-1133">Transmembrane helix</keyword>
<evidence type="ECO:0000313" key="7">
    <source>
        <dbReference type="EMBL" id="CAK9008412.1"/>
    </source>
</evidence>
<evidence type="ECO:0000256" key="3">
    <source>
        <dbReference type="ARBA" id="ARBA00023157"/>
    </source>
</evidence>
<dbReference type="InterPro" id="IPR025660">
    <property type="entry name" value="Pept_his_AS"/>
</dbReference>
<dbReference type="InterPro" id="IPR000668">
    <property type="entry name" value="Peptidase_C1A_C"/>
</dbReference>
<keyword evidence="8" id="KW-1185">Reference proteome</keyword>
<evidence type="ECO:0000256" key="5">
    <source>
        <dbReference type="SAM" id="Phobius"/>
    </source>
</evidence>
<dbReference type="InterPro" id="IPR025661">
    <property type="entry name" value="Pept_asp_AS"/>
</dbReference>
<feature type="domain" description="Peptidase C1A papain C-terminal" evidence="6">
    <location>
        <begin position="3"/>
        <end position="115"/>
    </location>
</feature>
<comment type="caution">
    <text evidence="7">The sequence shown here is derived from an EMBL/GenBank/DDBJ whole genome shotgun (WGS) entry which is preliminary data.</text>
</comment>
<feature type="compositionally biased region" description="Low complexity" evidence="4">
    <location>
        <begin position="214"/>
        <end position="228"/>
    </location>
</feature>
<accession>A0ABP0J218</accession>
<organism evidence="7 8">
    <name type="scientific">Durusdinium trenchii</name>
    <dbReference type="NCBI Taxonomy" id="1381693"/>
    <lineage>
        <taxon>Eukaryota</taxon>
        <taxon>Sar</taxon>
        <taxon>Alveolata</taxon>
        <taxon>Dinophyceae</taxon>
        <taxon>Suessiales</taxon>
        <taxon>Symbiodiniaceae</taxon>
        <taxon>Durusdinium</taxon>
    </lineage>
</organism>
<evidence type="ECO:0000313" key="8">
    <source>
        <dbReference type="Proteomes" id="UP001642484"/>
    </source>
</evidence>
<dbReference type="Pfam" id="PF00112">
    <property type="entry name" value="Peptidase_C1"/>
    <property type="match status" value="1"/>
</dbReference>
<feature type="region of interest" description="Disordered" evidence="4">
    <location>
        <begin position="196"/>
        <end position="242"/>
    </location>
</feature>
<keyword evidence="3" id="KW-1015">Disulfide bond</keyword>